<evidence type="ECO:0000313" key="1">
    <source>
        <dbReference type="EMBL" id="KAI3665832.1"/>
    </source>
</evidence>
<protein>
    <submittedName>
        <fullName evidence="1">Uncharacterized protein</fullName>
    </submittedName>
</protein>
<sequence>MPAPVKLVQPSSNEMMPPPPRTMPPPPPKFNSPAPVTKVLEGNSSNKSETKPVPETLISLMEYGDDDDDIDEEPVTNDSKSLPASKPFWAM</sequence>
<comment type="caution">
    <text evidence="1">The sequence shown here is derived from an EMBL/GenBank/DDBJ whole genome shotgun (WGS) entry which is preliminary data.</text>
</comment>
<accession>A0ACB8XGK1</accession>
<gene>
    <name evidence="1" type="ORF">L6452_44467</name>
</gene>
<organism evidence="1 2">
    <name type="scientific">Arctium lappa</name>
    <name type="common">Greater burdock</name>
    <name type="synonym">Lappa major</name>
    <dbReference type="NCBI Taxonomy" id="4217"/>
    <lineage>
        <taxon>Eukaryota</taxon>
        <taxon>Viridiplantae</taxon>
        <taxon>Streptophyta</taxon>
        <taxon>Embryophyta</taxon>
        <taxon>Tracheophyta</taxon>
        <taxon>Spermatophyta</taxon>
        <taxon>Magnoliopsida</taxon>
        <taxon>eudicotyledons</taxon>
        <taxon>Gunneridae</taxon>
        <taxon>Pentapetalae</taxon>
        <taxon>asterids</taxon>
        <taxon>campanulids</taxon>
        <taxon>Asterales</taxon>
        <taxon>Asteraceae</taxon>
        <taxon>Carduoideae</taxon>
        <taxon>Cardueae</taxon>
        <taxon>Arctiinae</taxon>
        <taxon>Arctium</taxon>
    </lineage>
</organism>
<evidence type="ECO:0000313" key="2">
    <source>
        <dbReference type="Proteomes" id="UP001055879"/>
    </source>
</evidence>
<proteinExistence type="predicted"/>
<reference evidence="1 2" key="2">
    <citation type="journal article" date="2022" name="Mol. Ecol. Resour.">
        <title>The genomes of chicory, endive, great burdock and yacon provide insights into Asteraceae paleo-polyploidization history and plant inulin production.</title>
        <authorList>
            <person name="Fan W."/>
            <person name="Wang S."/>
            <person name="Wang H."/>
            <person name="Wang A."/>
            <person name="Jiang F."/>
            <person name="Liu H."/>
            <person name="Zhao H."/>
            <person name="Xu D."/>
            <person name="Zhang Y."/>
        </authorList>
    </citation>
    <scope>NUCLEOTIDE SEQUENCE [LARGE SCALE GENOMIC DNA]</scope>
    <source>
        <strain evidence="2">cv. Niubang</strain>
    </source>
</reference>
<dbReference type="Proteomes" id="UP001055879">
    <property type="component" value="Linkage Group LG18"/>
</dbReference>
<name>A0ACB8XGK1_ARCLA</name>
<dbReference type="EMBL" id="CM042064">
    <property type="protein sequence ID" value="KAI3665832.1"/>
    <property type="molecule type" value="Genomic_DNA"/>
</dbReference>
<keyword evidence="2" id="KW-1185">Reference proteome</keyword>
<reference evidence="2" key="1">
    <citation type="journal article" date="2022" name="Mol. Ecol. Resour.">
        <title>The genomes of chicory, endive, great burdock and yacon provide insights into Asteraceae palaeo-polyploidization history and plant inulin production.</title>
        <authorList>
            <person name="Fan W."/>
            <person name="Wang S."/>
            <person name="Wang H."/>
            <person name="Wang A."/>
            <person name="Jiang F."/>
            <person name="Liu H."/>
            <person name="Zhao H."/>
            <person name="Xu D."/>
            <person name="Zhang Y."/>
        </authorList>
    </citation>
    <scope>NUCLEOTIDE SEQUENCE [LARGE SCALE GENOMIC DNA]</scope>
    <source>
        <strain evidence="2">cv. Niubang</strain>
    </source>
</reference>